<dbReference type="Gene3D" id="1.20.58.60">
    <property type="match status" value="18"/>
</dbReference>
<dbReference type="InterPro" id="IPR002017">
    <property type="entry name" value="Spectrin_repeat"/>
</dbReference>
<evidence type="ECO:0000256" key="10">
    <source>
        <dbReference type="ARBA" id="ARBA00022837"/>
    </source>
</evidence>
<dbReference type="PROSITE" id="PS50222">
    <property type="entry name" value="EF_HAND_2"/>
    <property type="match status" value="2"/>
</dbReference>
<evidence type="ECO:0000256" key="2">
    <source>
        <dbReference type="ARBA" id="ARBA00004544"/>
    </source>
</evidence>
<dbReference type="Gene3D" id="1.20.5.170">
    <property type="match status" value="1"/>
</dbReference>
<evidence type="ECO:0000313" key="21">
    <source>
        <dbReference type="Ensembl" id="ENSPTRP00000086686.1"/>
    </source>
</evidence>
<keyword evidence="5" id="KW-0117">Actin capping</keyword>
<keyword evidence="7" id="KW-0597">Phosphoprotein</keyword>
<evidence type="ECO:0000313" key="23">
    <source>
        <dbReference type="VGNC" id="VGNC:8499"/>
    </source>
</evidence>
<dbReference type="SMART" id="SM01184">
    <property type="entry name" value="efhand_Ca_insen"/>
    <property type="match status" value="1"/>
</dbReference>
<evidence type="ECO:0000313" key="22">
    <source>
        <dbReference type="Proteomes" id="UP000002277"/>
    </source>
</evidence>
<name>A0A2I3TCT3_PANTR</name>
<dbReference type="Ensembl" id="ENSPTRT00000083308.1">
    <property type="protein sequence ID" value="ENSPTRP00000086686.1"/>
    <property type="gene ID" value="ENSPTRG00000001510.6"/>
</dbReference>
<feature type="coiled-coil region" evidence="18">
    <location>
        <begin position="1429"/>
        <end position="1492"/>
    </location>
</feature>
<dbReference type="PROSITE" id="PS50002">
    <property type="entry name" value="SH3"/>
    <property type="match status" value="1"/>
</dbReference>
<comment type="subcellular location">
    <subcellularLocation>
        <location evidence="2">Cytoplasm</location>
        <location evidence="2">Cell cortex</location>
    </subcellularLocation>
    <subcellularLocation>
        <location evidence="1">Cytoplasm</location>
        <location evidence="1">Cytoskeleton</location>
    </subcellularLocation>
</comment>
<evidence type="ECO:0000256" key="7">
    <source>
        <dbReference type="ARBA" id="ARBA00022553"/>
    </source>
</evidence>
<evidence type="ECO:0000256" key="15">
    <source>
        <dbReference type="ARBA" id="ARBA00068691"/>
    </source>
</evidence>
<keyword evidence="6" id="KW-0963">Cytoplasm</keyword>
<dbReference type="InterPro" id="IPR014837">
    <property type="entry name" value="EF-hand_Ca_insen"/>
</dbReference>
<evidence type="ECO:0000256" key="17">
    <source>
        <dbReference type="PROSITE-ProRule" id="PRU00192"/>
    </source>
</evidence>
<dbReference type="GO" id="GO:0005509">
    <property type="term" value="F:calcium ion binding"/>
    <property type="evidence" value="ECO:0007669"/>
    <property type="project" value="InterPro"/>
</dbReference>
<evidence type="ECO:0000256" key="8">
    <source>
        <dbReference type="ARBA" id="ARBA00022723"/>
    </source>
</evidence>
<dbReference type="Pfam" id="PF00435">
    <property type="entry name" value="Spectrin"/>
    <property type="match status" value="19"/>
</dbReference>
<comment type="similarity">
    <text evidence="3">Belongs to the spectrin family.</text>
</comment>
<keyword evidence="10" id="KW-0106">Calcium</keyword>
<dbReference type="InterPro" id="IPR001452">
    <property type="entry name" value="SH3_domain"/>
</dbReference>
<dbReference type="FunFam" id="1.20.58.60:FF:000020">
    <property type="entry name" value="Spectrin alpha chain, non-erythrocytic 1"/>
    <property type="match status" value="8"/>
</dbReference>
<reference evidence="21" key="2">
    <citation type="submission" date="2025-08" db="UniProtKB">
        <authorList>
            <consortium name="Ensembl"/>
        </authorList>
    </citation>
    <scope>IDENTIFICATION</scope>
</reference>
<dbReference type="Gene3D" id="2.30.30.40">
    <property type="entry name" value="SH3 Domains"/>
    <property type="match status" value="1"/>
</dbReference>
<keyword evidence="4 17" id="KW-0728">SH3 domain</keyword>
<evidence type="ECO:0000256" key="6">
    <source>
        <dbReference type="ARBA" id="ARBA00022490"/>
    </source>
</evidence>
<dbReference type="InterPro" id="IPR002048">
    <property type="entry name" value="EF_hand_dom"/>
</dbReference>
<comment type="function">
    <text evidence="14">Spectrin is the major constituent of the cytoskeletal network underlying the erythrocyte plasma membrane. It associates with band 4.1 and actin to form the cytoskeletal superstructure of the erythrocyte plasma membrane.</text>
</comment>
<dbReference type="FunFam" id="1.20.58.60:FF:000078">
    <property type="entry name" value="Spectrin alpha chain, non-erythrocytic 1"/>
    <property type="match status" value="1"/>
</dbReference>
<dbReference type="GO" id="GO:0030036">
    <property type="term" value="P:actin cytoskeleton organization"/>
    <property type="evidence" value="ECO:0007669"/>
    <property type="project" value="UniProtKB-ARBA"/>
</dbReference>
<proteinExistence type="inferred from homology"/>
<dbReference type="OMA" id="QMFHREA"/>
<dbReference type="Pfam" id="PF08726">
    <property type="entry name" value="EFhand_Ca_insen"/>
    <property type="match status" value="1"/>
</dbReference>
<keyword evidence="22" id="KW-1185">Reference proteome</keyword>
<reference evidence="21" key="3">
    <citation type="submission" date="2025-09" db="UniProtKB">
        <authorList>
            <consortium name="Ensembl"/>
        </authorList>
    </citation>
    <scope>IDENTIFICATION</scope>
</reference>
<dbReference type="VGNC" id="VGNC:8499">
    <property type="gene designation" value="SPTA1"/>
</dbReference>
<dbReference type="GO" id="GO:0014731">
    <property type="term" value="C:spectrin-associated cytoskeleton"/>
    <property type="evidence" value="ECO:0007669"/>
    <property type="project" value="UniProtKB-ARBA"/>
</dbReference>
<organism evidence="21 22">
    <name type="scientific">Pan troglodytes</name>
    <name type="common">Chimpanzee</name>
    <dbReference type="NCBI Taxonomy" id="9598"/>
    <lineage>
        <taxon>Eukaryota</taxon>
        <taxon>Metazoa</taxon>
        <taxon>Chordata</taxon>
        <taxon>Craniata</taxon>
        <taxon>Vertebrata</taxon>
        <taxon>Euteleostomi</taxon>
        <taxon>Mammalia</taxon>
        <taxon>Eutheria</taxon>
        <taxon>Euarchontoglires</taxon>
        <taxon>Primates</taxon>
        <taxon>Haplorrhini</taxon>
        <taxon>Catarrhini</taxon>
        <taxon>Hominidae</taxon>
        <taxon>Pan</taxon>
    </lineage>
</organism>
<dbReference type="FunFam" id="1.10.238.10:FF:000020">
    <property type="entry name" value="spectrin alpha chain, non-erythrocytic 1"/>
    <property type="match status" value="1"/>
</dbReference>
<dbReference type="GO" id="GO:0003779">
    <property type="term" value="F:actin binding"/>
    <property type="evidence" value="ECO:0007669"/>
    <property type="project" value="UniProtKB-KW"/>
</dbReference>
<feature type="coiled-coil region" evidence="18">
    <location>
        <begin position="1057"/>
        <end position="1088"/>
    </location>
</feature>
<keyword evidence="12" id="KW-0009">Actin-binding</keyword>
<sequence>MEQFPKETVVESSGPKVLETAEEIQERRQEVLTRYQSFKERVAERGQKLEDSYHLQVFKRDADDLGKWIMEKVNILTDKSYEDPTNIQGKYQKHQSLEAEVQTKSRLMSELEKTREERFTMGHSAHEETKAHIEELRRLWDLLLELTLEKGALLLRALKFQQYVQECADILEWIGDKEAIATSVELGEDWERTEVLHKKFEDFQVELVAKEGRVVEVNQYANECAEENHPDLPLIQSKQNEVNAAWERLRGLALQRQKALSNAADLQRFKRDVTEAIQWIKEKEPVLTSEDYGKDLVASEGLFHSHKGLERNLAVMSDKVKELCAKAEKLTLSHPSDAPQIQEMKEDLVANWEHIRALATSRYEKLQATYWYHRFSSDFDELSGWMNEKTAAINADELPTDVAGGEVLLDRHQQHKHEIDSYDDRFESARETGQDLLNANHEASDEVREKMEILTKNWAALLELWNKRHHQYEQCLDFHLFYRDSEQVDSWMSRQEAFLENEDLGNSLGSAEALLQKHEDFEEAFTAQEEKITTVDKTATKLIGDNHYDSDNIEAIRDGLLARRDALREKAATRHRLLKESLLLQKLYEDSDDLKNWINKKKKLADDEDYKDIQNLKSRVQKQQVFEKELEVNKTLLENIQKTGQEMIEGGHYASDNVTTRLSEVVSLWKELMEATEQKGTQLHEANQQLQFENNAEDLQHWLEDVEWQVTSEDYGKGLADVQNRLRKHGLLESAVAARQDQVDTLTDLAAYFEEIGHPDSKDIRARQESLVCRFEALKEPLATRKKNLLDRLHLQLICRDTEDEEAWIQETEPSATSTYLGKDLIASKKLLNRHRVILENIASHEPRIQEITERGNKMVEEGHFAAEDVASRVKSLNQNMESLCARAARRQNNLEANVQFQQYLADLHEAETWIREKEPIVDNTNYGADEEAAGALLKKHEAFLLDLNSFGDSMKALRNQANACQQQQAAPVEGAAGEQRVMALYDFQARSPREVTMKKGDVLTLLSSINKDWWKVEAADHQGIVPAVYVRRLAHDEFPMLPQRRREEPGNITQRQEQIENQYRSLLDRAEERRRRLLQRYNEFLLAYEAGDMLEWIQEKKAENTGVELDDVWELQKKFDEFQKDLNTNEPRLRDINKVADDLLFEGLLTPEGAQIRQELNARWGSLQRLADEQRQLLGSAHAVEVFHREADDTKEQIEKKCQALSAADPGSDLFSVQALQRRHEGFERDLVPLGDKVTILGETAERLSESHPDATEDLQRQKMELNEAWEDLQGRTKDRKESLNEAQKFYLFLSKARDLQNWISNIGGMVSSQELAEDLTGIEILLERHQEHHADMEAKAPTFQALEDFSAELIDSGHHASPEIEKKLQAVKLERDDLEKAWEQRKKILDQCLELQMFQGNCDQVESWMVARENSLRSDDKGSLDSLEALMKKREDLDKAITAQEGKITDLEHFAESLIADEHYAKEEIATRLQRVLDRWKALKAQLIDERTKLGDYADLKQFYQNLEELEEWISEMLPTACDESYKDPTNIQRKYLKHQTFANEVDGRSKQVHDVINLGNSLIERSACDGNEEAMQEQLERLKEHWDHLLERTNDKGQKLNEASRQQRFNTSIRDFEFWLSEVIAPRNSRDTRFGDIAADLILLKGNSKLSVFFRDFREKLIRVSSQDYGRDLQGVQNLLKKHKRLEGELVAHEPAIQNVLDMAEKLKDKAAVGQEEIQLRLAQFVEHWEKLKELAKARGLKLEESLEYLQFMQNAEEEEAWINEKNALAVRGDSGDTLAATQSLLMKHEALENDFAVHETRVQNVCAQGEDILNKVLQEESQNKEISSKIEALNEKTPSLAKAIAAWKLQLEDDYAFQEFNWKADVVEAWIADKETSLKTNGNGADLGDFLTLLAKQDTLDASLQSFQQERLPEITDLKDKLISAQHNQSKAIEERYAALLKRWEQLLEASAVHRQKLLEKQLPLQKAEDLFVEFAHKASALNNWCEKMEENLSEPVHCVSLNEIRQLQKDHEDFLASLAGAQADFKCLLELDQQIKALGVPSSPYTWLTVEVLERTWKHLSDIIEEREQELQKEEARQVKNFEMCQEFEQNASTFLQWILETRCAISLLKETGTLESQLEANKRKQKEIQAMKRQLTKIVDLGDNLEDALILDIKYSTIGLAQQWDQLYQLGLRMQHNLEQQIQAKDTKGVSEETLKEFSTIYKHFDENLTGRLTHKEFRSCLRGLNYYLPMVEEDEHEPKFEKFLDAVDPGRKGYVSLEDYTAFLIDKESENIKSSDEIENAFQALAEGKSYITKEDMKQALTPEQVSFCATHMQQYMDPRGRSHLSGYDYVGFTNSCFGN</sequence>
<evidence type="ECO:0000256" key="4">
    <source>
        <dbReference type="ARBA" id="ARBA00022443"/>
    </source>
</evidence>
<feature type="coiled-coil region" evidence="18">
    <location>
        <begin position="867"/>
        <end position="898"/>
    </location>
</feature>
<keyword evidence="13" id="KW-0206">Cytoskeleton</keyword>
<keyword evidence="18" id="KW-0175">Coiled coil</keyword>
<keyword evidence="9" id="KW-0677">Repeat</keyword>
<dbReference type="Proteomes" id="UP000002277">
    <property type="component" value="Chromosome 1"/>
</dbReference>
<dbReference type="SUPFAM" id="SSF50044">
    <property type="entry name" value="SH3-domain"/>
    <property type="match status" value="1"/>
</dbReference>
<keyword evidence="8" id="KW-0479">Metal-binding</keyword>
<dbReference type="InterPro" id="IPR018159">
    <property type="entry name" value="Spectrin/alpha-actinin"/>
</dbReference>
<evidence type="ECO:0000256" key="14">
    <source>
        <dbReference type="ARBA" id="ARBA00059462"/>
    </source>
</evidence>
<evidence type="ECO:0000256" key="12">
    <source>
        <dbReference type="ARBA" id="ARBA00023203"/>
    </source>
</evidence>
<evidence type="ECO:0000256" key="1">
    <source>
        <dbReference type="ARBA" id="ARBA00004245"/>
    </source>
</evidence>
<dbReference type="GO" id="GO:0005200">
    <property type="term" value="F:structural constituent of cytoskeleton"/>
    <property type="evidence" value="ECO:0007669"/>
    <property type="project" value="UniProtKB-ARBA"/>
</dbReference>
<dbReference type="Pfam" id="PF00018">
    <property type="entry name" value="SH3_1"/>
    <property type="match status" value="1"/>
</dbReference>
<evidence type="ECO:0000256" key="11">
    <source>
        <dbReference type="ARBA" id="ARBA00022960"/>
    </source>
</evidence>
<dbReference type="InterPro" id="IPR036028">
    <property type="entry name" value="SH3-like_dom_sf"/>
</dbReference>
<feature type="domain" description="EF-hand" evidence="20">
    <location>
        <begin position="2242"/>
        <end position="2277"/>
    </location>
</feature>
<dbReference type="CDD" id="cd00176">
    <property type="entry name" value="SPEC"/>
    <property type="match status" value="10"/>
</dbReference>
<dbReference type="FunFam" id="1.20.58.60:FF:000272">
    <property type="entry name" value="Spectrin alpha chain, erythrocytic 1"/>
    <property type="match status" value="1"/>
</dbReference>
<dbReference type="GO" id="GO:0016020">
    <property type="term" value="C:membrane"/>
    <property type="evidence" value="ECO:0007669"/>
    <property type="project" value="UniProtKB-ARBA"/>
</dbReference>
<feature type="domain" description="EF-hand" evidence="20">
    <location>
        <begin position="2199"/>
        <end position="2234"/>
    </location>
</feature>
<evidence type="ECO:0000256" key="13">
    <source>
        <dbReference type="ARBA" id="ARBA00023212"/>
    </source>
</evidence>
<dbReference type="SUPFAM" id="SSF46966">
    <property type="entry name" value="Spectrin repeat"/>
    <property type="match status" value="16"/>
</dbReference>
<dbReference type="FunFam" id="1.20.58.60:FF:000163">
    <property type="entry name" value="spectrin alpha chain, erythrocytic 1"/>
    <property type="match status" value="1"/>
</dbReference>
<dbReference type="PANTHER" id="PTHR11915">
    <property type="entry name" value="SPECTRIN/FILAMIN RELATED CYTOSKELETAL PROTEIN"/>
    <property type="match status" value="1"/>
</dbReference>
<reference evidence="21 22" key="1">
    <citation type="journal article" date="2005" name="Nature">
        <title>Initial sequence of the chimpanzee genome and comparison with the human genome.</title>
        <authorList>
            <consortium name="Chimpanzee sequencing and analysis consortium"/>
        </authorList>
    </citation>
    <scope>NUCLEOTIDE SEQUENCE [LARGE SCALE GENOMIC DNA]</scope>
</reference>
<dbReference type="Bgee" id="ENSPTRG00000001510">
    <property type="expression patterns" value="Expressed in bone marrow and 4 other cell types or tissues"/>
</dbReference>
<feature type="coiled-coil region" evidence="18">
    <location>
        <begin position="2120"/>
        <end position="2147"/>
    </location>
</feature>
<dbReference type="SMART" id="SM00150">
    <property type="entry name" value="SPEC"/>
    <property type="match status" value="19"/>
</dbReference>
<keyword evidence="11" id="KW-0133">Cell shape</keyword>
<dbReference type="FunFam" id="1.20.58.60:FF:000007">
    <property type="entry name" value="Spectrin alpha chain non-erythrocytic 1"/>
    <property type="match status" value="2"/>
</dbReference>
<dbReference type="SMART" id="SM00326">
    <property type="entry name" value="SH3"/>
    <property type="match status" value="1"/>
</dbReference>
<dbReference type="EMBL" id="AACZ04025369">
    <property type="status" value="NOT_ANNOTATED_CDS"/>
    <property type="molecule type" value="Genomic_DNA"/>
</dbReference>
<dbReference type="PRINTS" id="PR01887">
    <property type="entry name" value="SPECTRNALPHA"/>
</dbReference>
<dbReference type="Gene3D" id="1.10.238.10">
    <property type="entry name" value="EF-hand"/>
    <property type="match status" value="2"/>
</dbReference>
<dbReference type="GO" id="GO:0008091">
    <property type="term" value="C:spectrin"/>
    <property type="evidence" value="ECO:0007669"/>
    <property type="project" value="UniProtKB-ARBA"/>
</dbReference>
<feature type="domain" description="SH3" evidence="19">
    <location>
        <begin position="977"/>
        <end position="1036"/>
    </location>
</feature>
<dbReference type="GO" id="GO:0008360">
    <property type="term" value="P:regulation of cell shape"/>
    <property type="evidence" value="ECO:0007669"/>
    <property type="project" value="UniProtKB-KW"/>
</dbReference>
<evidence type="ECO:0000259" key="19">
    <source>
        <dbReference type="PROSITE" id="PS50002"/>
    </source>
</evidence>
<dbReference type="FunFam" id="1.20.58.60:FF:000043">
    <property type="entry name" value="Spectrin alpha chain, non-erythrocytic 1"/>
    <property type="match status" value="1"/>
</dbReference>
<accession>A0A2I3TCT3</accession>
<dbReference type="InterPro" id="IPR011992">
    <property type="entry name" value="EF-hand-dom_pair"/>
</dbReference>
<evidence type="ECO:0000256" key="18">
    <source>
        <dbReference type="SAM" id="Coils"/>
    </source>
</evidence>
<dbReference type="GeneTree" id="ENSGT00940000161240"/>
<evidence type="ECO:0000256" key="5">
    <source>
        <dbReference type="ARBA" id="ARBA00022467"/>
    </source>
</evidence>
<dbReference type="FunFam" id="1.20.58.60:FF:000017">
    <property type="entry name" value="Spectrin alpha chain, non-erythrocytic 1"/>
    <property type="match status" value="1"/>
</dbReference>
<evidence type="ECO:0000256" key="3">
    <source>
        <dbReference type="ARBA" id="ARBA00006826"/>
    </source>
</evidence>
<dbReference type="GO" id="GO:0051693">
    <property type="term" value="P:actin filament capping"/>
    <property type="evidence" value="ECO:0007669"/>
    <property type="project" value="UniProtKB-KW"/>
</dbReference>
<protein>
    <recommendedName>
        <fullName evidence="15">Spectrin alpha chain, erythrocytic 1</fullName>
    </recommendedName>
    <alternativeName>
        <fullName evidence="16">Erythroid alpha-spectrin</fullName>
    </alternativeName>
</protein>
<evidence type="ECO:0000259" key="20">
    <source>
        <dbReference type="PROSITE" id="PS50222"/>
    </source>
</evidence>
<dbReference type="FunFam" id="1.20.58.60:FF:000448">
    <property type="entry name" value="Spectrin alpha chain, erythrocytic 1"/>
    <property type="match status" value="1"/>
</dbReference>
<evidence type="ECO:0000256" key="9">
    <source>
        <dbReference type="ARBA" id="ARBA00022737"/>
    </source>
</evidence>
<evidence type="ECO:0000256" key="16">
    <source>
        <dbReference type="ARBA" id="ARBA00079793"/>
    </source>
</evidence>
<gene>
    <name evidence="21 23" type="primary">SPTA1</name>
</gene>
<dbReference type="SUPFAM" id="SSF47473">
    <property type="entry name" value="EF-hand"/>
    <property type="match status" value="1"/>
</dbReference>